<accession>A0A0L8G1D8</accession>
<evidence type="ECO:0000313" key="2">
    <source>
        <dbReference type="EMBL" id="KOF70415.1"/>
    </source>
</evidence>
<reference evidence="2" key="1">
    <citation type="submission" date="2015-07" db="EMBL/GenBank/DDBJ databases">
        <title>MeaNS - Measles Nucleotide Surveillance Program.</title>
        <authorList>
            <person name="Tran T."/>
            <person name="Druce J."/>
        </authorList>
    </citation>
    <scope>NUCLEOTIDE SEQUENCE</scope>
    <source>
        <strain evidence="2">UCB-OBI-ISO-001</strain>
        <tissue evidence="2">Gonad</tissue>
    </source>
</reference>
<dbReference type="AlphaFoldDB" id="A0A0L8G1D8"/>
<organism evidence="2">
    <name type="scientific">Octopus bimaculoides</name>
    <name type="common">California two-spotted octopus</name>
    <dbReference type="NCBI Taxonomy" id="37653"/>
    <lineage>
        <taxon>Eukaryota</taxon>
        <taxon>Metazoa</taxon>
        <taxon>Spiralia</taxon>
        <taxon>Lophotrochozoa</taxon>
        <taxon>Mollusca</taxon>
        <taxon>Cephalopoda</taxon>
        <taxon>Coleoidea</taxon>
        <taxon>Octopodiformes</taxon>
        <taxon>Octopoda</taxon>
        <taxon>Incirrata</taxon>
        <taxon>Octopodidae</taxon>
        <taxon>Octopus</taxon>
    </lineage>
</organism>
<proteinExistence type="predicted"/>
<feature type="transmembrane region" description="Helical" evidence="1">
    <location>
        <begin position="83"/>
        <end position="106"/>
    </location>
</feature>
<name>A0A0L8G1D8_OCTBM</name>
<protein>
    <submittedName>
        <fullName evidence="2">Uncharacterized protein</fullName>
    </submittedName>
</protein>
<keyword evidence="1" id="KW-1133">Transmembrane helix</keyword>
<dbReference type="EMBL" id="KQ424814">
    <property type="protein sequence ID" value="KOF70415.1"/>
    <property type="molecule type" value="Genomic_DNA"/>
</dbReference>
<gene>
    <name evidence="2" type="ORF">OCBIM_22002882mg</name>
</gene>
<keyword evidence="1" id="KW-0812">Transmembrane</keyword>
<evidence type="ECO:0000256" key="1">
    <source>
        <dbReference type="SAM" id="Phobius"/>
    </source>
</evidence>
<sequence>MKLLSFKDEFPIFYNFSLSSTDSVNNLSLITSLRSVSAFLPKYNLFLYSLSLLHLRHSLTVFINRLPSAFVLRKAFPFDCECILLCIINCFLVFSSTSFSFILPLVNNFCFILY</sequence>
<keyword evidence="1" id="KW-0472">Membrane</keyword>